<feature type="region of interest" description="Disordered" evidence="1">
    <location>
        <begin position="1"/>
        <end position="26"/>
    </location>
</feature>
<dbReference type="AlphaFoldDB" id="A0A6L6QL41"/>
<keyword evidence="2" id="KW-0472">Membrane</keyword>
<feature type="region of interest" description="Disordered" evidence="1">
    <location>
        <begin position="100"/>
        <end position="127"/>
    </location>
</feature>
<keyword evidence="4" id="KW-1185">Reference proteome</keyword>
<gene>
    <name evidence="3" type="ORF">GM658_18720</name>
</gene>
<dbReference type="EMBL" id="WNKX01000015">
    <property type="protein sequence ID" value="MTW12647.1"/>
    <property type="molecule type" value="Genomic_DNA"/>
</dbReference>
<reference evidence="3 4" key="1">
    <citation type="submission" date="2019-11" db="EMBL/GenBank/DDBJ databases">
        <title>Type strains purchased from KCTC, JCM and DSMZ.</title>
        <authorList>
            <person name="Lu H."/>
        </authorList>
    </citation>
    <scope>NUCLEOTIDE SEQUENCE [LARGE SCALE GENOMIC DNA]</scope>
    <source>
        <strain evidence="3 4">JCM 31587</strain>
    </source>
</reference>
<comment type="caution">
    <text evidence="3">The sequence shown here is derived from an EMBL/GenBank/DDBJ whole genome shotgun (WGS) entry which is preliminary data.</text>
</comment>
<evidence type="ECO:0000313" key="3">
    <source>
        <dbReference type="EMBL" id="MTW12647.1"/>
    </source>
</evidence>
<evidence type="ECO:0000313" key="4">
    <source>
        <dbReference type="Proteomes" id="UP000472320"/>
    </source>
</evidence>
<keyword evidence="2" id="KW-1133">Transmembrane helix</keyword>
<feature type="compositionally biased region" description="Low complexity" evidence="1">
    <location>
        <begin position="9"/>
        <end position="26"/>
    </location>
</feature>
<evidence type="ECO:0000256" key="1">
    <source>
        <dbReference type="SAM" id="MobiDB-lite"/>
    </source>
</evidence>
<evidence type="ECO:0000256" key="2">
    <source>
        <dbReference type="SAM" id="Phobius"/>
    </source>
</evidence>
<organism evidence="3 4">
    <name type="scientific">Massilia eburnea</name>
    <dbReference type="NCBI Taxonomy" id="1776165"/>
    <lineage>
        <taxon>Bacteria</taxon>
        <taxon>Pseudomonadati</taxon>
        <taxon>Pseudomonadota</taxon>
        <taxon>Betaproteobacteria</taxon>
        <taxon>Burkholderiales</taxon>
        <taxon>Oxalobacteraceae</taxon>
        <taxon>Telluria group</taxon>
        <taxon>Massilia</taxon>
    </lineage>
</organism>
<feature type="transmembrane region" description="Helical" evidence="2">
    <location>
        <begin position="35"/>
        <end position="55"/>
    </location>
</feature>
<dbReference type="OrthoDB" id="8760087at2"/>
<name>A0A6L6QL41_9BURK</name>
<dbReference type="Proteomes" id="UP000472320">
    <property type="component" value="Unassembled WGS sequence"/>
</dbReference>
<accession>A0A6L6QL41</accession>
<protein>
    <submittedName>
        <fullName evidence="3">Uncharacterized protein</fullName>
    </submittedName>
</protein>
<sequence length="203" mass="20637">MPPSDSAPDGHTGAAQAQDGGHAARAPLGEWRGPAFWMACGALVAGLAAAAVILVQRVAVERDMMAVAATLPQSAAQVTAPAAAQAPAAAPVEAAPVTSAALQPSAAQPGGHATRVRRDAVRRPAASAAPRFVGSARVKSGKARPKLSAAARRNRLAVEAKYAEAFKRCPPLSERGAVQCRRDICNGAEGSGPACKPYVRKLP</sequence>
<keyword evidence="2" id="KW-0812">Transmembrane</keyword>
<proteinExistence type="predicted"/>